<accession>A0A182UM25</accession>
<dbReference type="AlphaFoldDB" id="A0A182UM25"/>
<reference evidence="1" key="1">
    <citation type="submission" date="2020-05" db="UniProtKB">
        <authorList>
            <consortium name="EnsemblMetazoa"/>
        </authorList>
    </citation>
    <scope>IDENTIFICATION</scope>
    <source>
        <strain evidence="1">MAF</strain>
    </source>
</reference>
<organism evidence="1 2">
    <name type="scientific">Anopheles merus</name>
    <name type="common">Mosquito</name>
    <dbReference type="NCBI Taxonomy" id="30066"/>
    <lineage>
        <taxon>Eukaryota</taxon>
        <taxon>Metazoa</taxon>
        <taxon>Ecdysozoa</taxon>
        <taxon>Arthropoda</taxon>
        <taxon>Hexapoda</taxon>
        <taxon>Insecta</taxon>
        <taxon>Pterygota</taxon>
        <taxon>Neoptera</taxon>
        <taxon>Endopterygota</taxon>
        <taxon>Diptera</taxon>
        <taxon>Nematocera</taxon>
        <taxon>Culicoidea</taxon>
        <taxon>Culicidae</taxon>
        <taxon>Anophelinae</taxon>
        <taxon>Anopheles</taxon>
    </lineage>
</organism>
<evidence type="ECO:0000313" key="2">
    <source>
        <dbReference type="Proteomes" id="UP000075903"/>
    </source>
</evidence>
<dbReference type="VEuPathDB" id="VectorBase:AMEM000199"/>
<evidence type="ECO:0000313" key="1">
    <source>
        <dbReference type="EnsemblMetazoa" id="AMEM000199-PA"/>
    </source>
</evidence>
<dbReference type="EnsemblMetazoa" id="AMEM000199-RA">
    <property type="protein sequence ID" value="AMEM000199-PA"/>
    <property type="gene ID" value="AMEM000199"/>
</dbReference>
<dbReference type="Proteomes" id="UP000075903">
    <property type="component" value="Unassembled WGS sequence"/>
</dbReference>
<keyword evidence="2" id="KW-1185">Reference proteome</keyword>
<name>A0A182UM25_ANOME</name>
<proteinExistence type="predicted"/>
<protein>
    <submittedName>
        <fullName evidence="1">Uncharacterized protein</fullName>
    </submittedName>
</protein>
<sequence>MDCQAAAIVTASASPVRLRDAINSSVPPMQCYQSLLKALQPFSAKSKRSCSGGVKFRARQEASALICATSTLTLAVTFATVNLQEDLRSDARDAFHQLPVTSKDLKSLHYVA</sequence>